<evidence type="ECO:0000256" key="5">
    <source>
        <dbReference type="ARBA" id="ARBA00023242"/>
    </source>
</evidence>
<proteinExistence type="predicted"/>
<keyword evidence="3" id="KW-0238">DNA-binding</keyword>
<evidence type="ECO:0000313" key="7">
    <source>
        <dbReference type="EMBL" id="KAL1546486.1"/>
    </source>
</evidence>
<dbReference type="Gene3D" id="4.10.280.10">
    <property type="entry name" value="Helix-loop-helix DNA-binding domain"/>
    <property type="match status" value="1"/>
</dbReference>
<name>A0ABD1GQT5_SALDI</name>
<dbReference type="InterPro" id="IPR031066">
    <property type="entry name" value="bHLH_ALC-like_plant"/>
</dbReference>
<evidence type="ECO:0000313" key="8">
    <source>
        <dbReference type="Proteomes" id="UP001567538"/>
    </source>
</evidence>
<protein>
    <submittedName>
        <fullName evidence="7">Transcription factor UNE10-like isoform X1</fullName>
    </submittedName>
</protein>
<comment type="caution">
    <text evidence="7">The sequence shown here is derived from an EMBL/GenBank/DDBJ whole genome shotgun (WGS) entry which is preliminary data.</text>
</comment>
<evidence type="ECO:0000256" key="3">
    <source>
        <dbReference type="ARBA" id="ARBA00023125"/>
    </source>
</evidence>
<dbReference type="AlphaFoldDB" id="A0ABD1GQT5"/>
<organism evidence="7 8">
    <name type="scientific">Salvia divinorum</name>
    <name type="common">Maria pastora</name>
    <name type="synonym">Diviner's sage</name>
    <dbReference type="NCBI Taxonomy" id="28513"/>
    <lineage>
        <taxon>Eukaryota</taxon>
        <taxon>Viridiplantae</taxon>
        <taxon>Streptophyta</taxon>
        <taxon>Embryophyta</taxon>
        <taxon>Tracheophyta</taxon>
        <taxon>Spermatophyta</taxon>
        <taxon>Magnoliopsida</taxon>
        <taxon>eudicotyledons</taxon>
        <taxon>Gunneridae</taxon>
        <taxon>Pentapetalae</taxon>
        <taxon>asterids</taxon>
        <taxon>lamiids</taxon>
        <taxon>Lamiales</taxon>
        <taxon>Lamiaceae</taxon>
        <taxon>Nepetoideae</taxon>
        <taxon>Mentheae</taxon>
        <taxon>Salviinae</taxon>
        <taxon>Salvia</taxon>
        <taxon>Salvia subgen. Calosphace</taxon>
    </lineage>
</organism>
<dbReference type="GO" id="GO:0003677">
    <property type="term" value="F:DNA binding"/>
    <property type="evidence" value="ECO:0007669"/>
    <property type="project" value="UniProtKB-KW"/>
</dbReference>
<evidence type="ECO:0000256" key="2">
    <source>
        <dbReference type="ARBA" id="ARBA00023015"/>
    </source>
</evidence>
<dbReference type="Pfam" id="PF00010">
    <property type="entry name" value="HLH"/>
    <property type="match status" value="1"/>
</dbReference>
<feature type="domain" description="BHLH" evidence="6">
    <location>
        <begin position="224"/>
        <end position="273"/>
    </location>
</feature>
<dbReference type="InterPro" id="IPR036638">
    <property type="entry name" value="HLH_DNA-bd_sf"/>
</dbReference>
<dbReference type="GO" id="GO:0005634">
    <property type="term" value="C:nucleus"/>
    <property type="evidence" value="ECO:0007669"/>
    <property type="project" value="UniProtKB-SubCell"/>
</dbReference>
<dbReference type="EMBL" id="JBEAFC010000008">
    <property type="protein sequence ID" value="KAL1546486.1"/>
    <property type="molecule type" value="Genomic_DNA"/>
</dbReference>
<keyword evidence="4" id="KW-0804">Transcription</keyword>
<dbReference type="PANTHER" id="PTHR45855:SF23">
    <property type="entry name" value="TRANSCRIPTION FACTOR MEE8-RELATED"/>
    <property type="match status" value="1"/>
</dbReference>
<dbReference type="PANTHER" id="PTHR45855">
    <property type="entry name" value="TRANSCRIPTION FACTOR PIF1-RELATED"/>
    <property type="match status" value="1"/>
</dbReference>
<dbReference type="InterPro" id="IPR011598">
    <property type="entry name" value="bHLH_dom"/>
</dbReference>
<comment type="subcellular location">
    <subcellularLocation>
        <location evidence="1">Nucleus</location>
    </subcellularLocation>
</comment>
<evidence type="ECO:0000259" key="6">
    <source>
        <dbReference type="PROSITE" id="PS50888"/>
    </source>
</evidence>
<dbReference type="FunFam" id="4.10.280.10:FF:000059">
    <property type="entry name" value="transcription factor UNE10 isoform X1"/>
    <property type="match status" value="1"/>
</dbReference>
<dbReference type="SMART" id="SM00353">
    <property type="entry name" value="HLH"/>
    <property type="match status" value="1"/>
</dbReference>
<dbReference type="PROSITE" id="PS50888">
    <property type="entry name" value="BHLH"/>
    <property type="match status" value="1"/>
</dbReference>
<keyword evidence="5" id="KW-0539">Nucleus</keyword>
<evidence type="ECO:0000256" key="4">
    <source>
        <dbReference type="ARBA" id="ARBA00023163"/>
    </source>
</evidence>
<gene>
    <name evidence="7" type="ORF">AAHA92_23078</name>
</gene>
<accession>A0ABD1GQT5</accession>
<dbReference type="SUPFAM" id="SSF47459">
    <property type="entry name" value="HLH, helix-loop-helix DNA-binding domain"/>
    <property type="match status" value="1"/>
</dbReference>
<keyword evidence="8" id="KW-1185">Reference proteome</keyword>
<dbReference type="CDD" id="cd11445">
    <property type="entry name" value="bHLH_AtPIF_like"/>
    <property type="match status" value="1"/>
</dbReference>
<dbReference type="InterPro" id="IPR047265">
    <property type="entry name" value="PIF1-like_bHLH"/>
</dbReference>
<evidence type="ECO:0000256" key="1">
    <source>
        <dbReference type="ARBA" id="ARBA00004123"/>
    </source>
</evidence>
<sequence>MNQCPRSKSSNSFATDAPSLDYEVAELAWENGQLAMYGLGAPRALNKAAGADTLESIVDQATFSLPHDKSAASNKLVPWLDHGAAASAAAAASMDALVPCNNGRNEKHESSTQVPGIGACTVGSCSGADGLARAAGRGFCASYASDTCGGRDSLLDSCEREFAGGITSTSLWSPENTSSGEDCTKTSAEDHETVCYSRSQRQAGKKSNRKLGIGKSSIISAKVRAAAIHNQSERRRRDKINERMKTLQKLVPNSSKTDKASMLDEVIDYMKQLQAQVQMMSRMSMPSMNMMMPLSMQQHLQMSMMTPHMPMPMPMGVMDIGRATGMLPVMPSPAGFMPWDIQPPPPTPDFLSNFFATQSQQPMTIDGYTRLAAMYQQFQQMSAVTASKK</sequence>
<keyword evidence="2" id="KW-0805">Transcription regulation</keyword>
<reference evidence="7 8" key="1">
    <citation type="submission" date="2024-06" db="EMBL/GenBank/DDBJ databases">
        <title>A chromosome level genome sequence of Diviner's sage (Salvia divinorum).</title>
        <authorList>
            <person name="Ford S.A."/>
            <person name="Ro D.-K."/>
            <person name="Ness R.W."/>
            <person name="Phillips M.A."/>
        </authorList>
    </citation>
    <scope>NUCLEOTIDE SEQUENCE [LARGE SCALE GENOMIC DNA]</scope>
    <source>
        <strain evidence="7">SAF-2024a</strain>
        <tissue evidence="7">Leaf</tissue>
    </source>
</reference>
<dbReference type="Proteomes" id="UP001567538">
    <property type="component" value="Unassembled WGS sequence"/>
</dbReference>